<dbReference type="PANTHER" id="PTHR30605:SF0">
    <property type="entry name" value="ANHYDRO-N-ACETYLMURAMIC ACID KINASE"/>
    <property type="match status" value="1"/>
</dbReference>
<dbReference type="InterPro" id="IPR043129">
    <property type="entry name" value="ATPase_NBD"/>
</dbReference>
<reference evidence="1" key="1">
    <citation type="submission" date="2018-05" db="EMBL/GenBank/DDBJ databases">
        <authorList>
            <person name="Lanie J.A."/>
            <person name="Ng W.-L."/>
            <person name="Kazmierczak K.M."/>
            <person name="Andrzejewski T.M."/>
            <person name="Davidsen T.M."/>
            <person name="Wayne K.J."/>
            <person name="Tettelin H."/>
            <person name="Glass J.I."/>
            <person name="Rusch D."/>
            <person name="Podicherti R."/>
            <person name="Tsui H.-C.T."/>
            <person name="Winkler M.E."/>
        </authorList>
    </citation>
    <scope>NUCLEOTIDE SEQUENCE</scope>
</reference>
<dbReference type="GO" id="GO:0005524">
    <property type="term" value="F:ATP binding"/>
    <property type="evidence" value="ECO:0007669"/>
    <property type="project" value="InterPro"/>
</dbReference>
<dbReference type="EMBL" id="UINC01022704">
    <property type="protein sequence ID" value="SVA92867.1"/>
    <property type="molecule type" value="Genomic_DNA"/>
</dbReference>
<accession>A0A381ZVJ3</accession>
<organism evidence="1">
    <name type="scientific">marine metagenome</name>
    <dbReference type="NCBI Taxonomy" id="408172"/>
    <lineage>
        <taxon>unclassified sequences</taxon>
        <taxon>metagenomes</taxon>
        <taxon>ecological metagenomes</taxon>
    </lineage>
</organism>
<protein>
    <recommendedName>
        <fullName evidence="2">Anhydro-N-acetylmuramic acid kinase</fullName>
    </recommendedName>
</protein>
<dbReference type="GO" id="GO:0006040">
    <property type="term" value="P:amino sugar metabolic process"/>
    <property type="evidence" value="ECO:0007669"/>
    <property type="project" value="InterPro"/>
</dbReference>
<name>A0A381ZVJ3_9ZZZZ</name>
<dbReference type="NCBIfam" id="NF007148">
    <property type="entry name" value="PRK09585.3-2"/>
    <property type="match status" value="1"/>
</dbReference>
<dbReference type="InterPro" id="IPR005338">
    <property type="entry name" value="Anhydro_N_Ac-Mur_kinase"/>
</dbReference>
<dbReference type="AlphaFoldDB" id="A0A381ZVJ3"/>
<evidence type="ECO:0000313" key="1">
    <source>
        <dbReference type="EMBL" id="SVA92867.1"/>
    </source>
</evidence>
<gene>
    <name evidence="1" type="ORF">METZ01_LOCUS145721</name>
</gene>
<dbReference type="CDD" id="cd24050">
    <property type="entry name" value="ASKHA_NBD_ANMK"/>
    <property type="match status" value="1"/>
</dbReference>
<dbReference type="Gene3D" id="3.30.420.40">
    <property type="match status" value="2"/>
</dbReference>
<dbReference type="PANTHER" id="PTHR30605">
    <property type="entry name" value="ANHYDRO-N-ACETYLMURAMIC ACID KINASE"/>
    <property type="match status" value="1"/>
</dbReference>
<dbReference type="Pfam" id="PF03702">
    <property type="entry name" value="AnmK"/>
    <property type="match status" value="1"/>
</dbReference>
<dbReference type="HAMAP" id="MF_01270">
    <property type="entry name" value="AnhMurNAc_kinase"/>
    <property type="match status" value="1"/>
</dbReference>
<dbReference type="GO" id="GO:0009254">
    <property type="term" value="P:peptidoglycan turnover"/>
    <property type="evidence" value="ECO:0007669"/>
    <property type="project" value="InterPro"/>
</dbReference>
<dbReference type="SUPFAM" id="SSF53067">
    <property type="entry name" value="Actin-like ATPase domain"/>
    <property type="match status" value="1"/>
</dbReference>
<dbReference type="GO" id="GO:0016773">
    <property type="term" value="F:phosphotransferase activity, alcohol group as acceptor"/>
    <property type="evidence" value="ECO:0007669"/>
    <property type="project" value="InterPro"/>
</dbReference>
<proteinExistence type="inferred from homology"/>
<sequence>MSGTSLDGVDAVLVRIEGATEENFSWNLEAFTTTPYDSASREMLLDAIERGTPELLCRLNVIIGEWLAAAVLDLCQSVGIESSNITAIGSHGQTVWHEPPSGPHPGATLQLGDAATLAERTNIPVVSDFRSRDVAAGGQGAPLVARPDRLLFSSPKLRRALQNLGGMANVTWLPPLNSTEPVLAFDTGPGIVLIDEAVRLATAGRWKFDIDGALARKGNLDESLLQGLMEDDFFGKEPPKSTGREHFGRAFLDQVTQGLTPGSEGQKWCDLVATLTVLTARTIGGAYRRWVLPKGVDEIYLMGGGAHNPVLVDAIESELDGVPLKDGGELGVNPDAREALAFAVLAWAHIHGIAGNIPSATGADGARVLGTLTPGGGR</sequence>
<evidence type="ECO:0008006" key="2">
    <source>
        <dbReference type="Google" id="ProtNLM"/>
    </source>
</evidence>